<feature type="compositionally biased region" description="Basic and acidic residues" evidence="1">
    <location>
        <begin position="13"/>
        <end position="112"/>
    </location>
</feature>
<feature type="compositionally biased region" description="Low complexity" evidence="1">
    <location>
        <begin position="535"/>
        <end position="547"/>
    </location>
</feature>
<feature type="region of interest" description="Disordered" evidence="1">
    <location>
        <begin position="770"/>
        <end position="797"/>
    </location>
</feature>
<dbReference type="PANTHER" id="PTHR13428">
    <property type="entry name" value="INNER NUCLEAR MEMBRANE PROTEIN MAN1 LEM DOMAIN CONTAINING PROTEIN"/>
    <property type="match status" value="1"/>
</dbReference>
<dbReference type="EMBL" id="CP060774">
    <property type="protein sequence ID" value="QQK39617.1"/>
    <property type="molecule type" value="Genomic_DNA"/>
</dbReference>
<dbReference type="Proteomes" id="UP000595662">
    <property type="component" value="Chromosome 1"/>
</dbReference>
<dbReference type="PANTHER" id="PTHR13428:SF12">
    <property type="entry name" value="INNER NUCLEAR MEMBRANE PROTEIN MAN1"/>
    <property type="match status" value="1"/>
</dbReference>
<gene>
    <name evidence="2" type="ORF">Pdw03_2471</name>
</gene>
<dbReference type="GeneID" id="90952394"/>
<evidence type="ECO:0000313" key="2">
    <source>
        <dbReference type="EMBL" id="QQK39617.1"/>
    </source>
</evidence>
<dbReference type="Gene3D" id="1.10.510.10">
    <property type="entry name" value="Transferase(Phosphotransferase) domain 1"/>
    <property type="match status" value="1"/>
</dbReference>
<feature type="compositionally biased region" description="Low complexity" evidence="1">
    <location>
        <begin position="464"/>
        <end position="480"/>
    </location>
</feature>
<accession>A0A7T6XEH6</accession>
<dbReference type="CDD" id="cd06503">
    <property type="entry name" value="ATP-synt_Fo_b"/>
    <property type="match status" value="1"/>
</dbReference>
<feature type="region of interest" description="Disordered" evidence="1">
    <location>
        <begin position="1"/>
        <end position="112"/>
    </location>
</feature>
<feature type="compositionally biased region" description="Basic and acidic residues" evidence="1">
    <location>
        <begin position="780"/>
        <end position="791"/>
    </location>
</feature>
<dbReference type="VEuPathDB" id="FungiDB:PDIP_50460"/>
<dbReference type="InterPro" id="IPR052277">
    <property type="entry name" value="INM_ESCRT-Associated"/>
</dbReference>
<dbReference type="InterPro" id="IPR011009">
    <property type="entry name" value="Kinase-like_dom_sf"/>
</dbReference>
<dbReference type="VEuPathDB" id="FungiDB:PDIP_81850"/>
<proteinExistence type="predicted"/>
<dbReference type="AlphaFoldDB" id="A0A7T6XEH6"/>
<dbReference type="RefSeq" id="XP_065955598.1">
    <property type="nucleotide sequence ID" value="XM_066100198.1"/>
</dbReference>
<dbReference type="GO" id="GO:0031490">
    <property type="term" value="F:chromatin DNA binding"/>
    <property type="evidence" value="ECO:0007669"/>
    <property type="project" value="TreeGrafter"/>
</dbReference>
<organism evidence="2 3">
    <name type="scientific">Penicillium digitatum</name>
    <name type="common">Green mold</name>
    <dbReference type="NCBI Taxonomy" id="36651"/>
    <lineage>
        <taxon>Eukaryota</taxon>
        <taxon>Fungi</taxon>
        <taxon>Dikarya</taxon>
        <taxon>Ascomycota</taxon>
        <taxon>Pezizomycotina</taxon>
        <taxon>Eurotiomycetes</taxon>
        <taxon>Eurotiomycetidae</taxon>
        <taxon>Eurotiales</taxon>
        <taxon>Aspergillaceae</taxon>
        <taxon>Penicillium</taxon>
    </lineage>
</organism>
<feature type="region of interest" description="Disordered" evidence="1">
    <location>
        <begin position="440"/>
        <end position="556"/>
    </location>
</feature>
<dbReference type="SUPFAM" id="SSF56112">
    <property type="entry name" value="Protein kinase-like (PK-like)"/>
    <property type="match status" value="1"/>
</dbReference>
<evidence type="ECO:0000256" key="1">
    <source>
        <dbReference type="SAM" id="MobiDB-lite"/>
    </source>
</evidence>
<name>A0A7T6XEH6_PENDI</name>
<evidence type="ECO:0000313" key="3">
    <source>
        <dbReference type="Proteomes" id="UP000595662"/>
    </source>
</evidence>
<sequence length="797" mass="91003">MSDPVDYKALFLKAEEERRQEKTLREQAEEERRQAEQREKKLREQAEEERRQAEQREKTLREQAEEERRQAEQREKTLREQAEEERRQAEQREKTLRDKAEEERKQEQERNRQTTFEEFIQHCHNLLSKPLKAANTAQSTTGKIPPPTGKFCPLRLEPWTDCAIRQQEIYNLVCHYLKPWGKVAPRLFAPVIELEGLGHRFARRPLSSEKDLESYERFAVEDHVHDIIAALCQIPEAREEFQLGNGVWFDSHANALKENPPDELRPDKQPAYPDQFGIHRIDGNAKALLTTVEYKPPHKLSNENLRAGLRPMNFYHEIVESETVPTDGPDKLKYNAARLAGSAIVQEYHVMIQEGLEYSYLTTGLGIVLLRVPDDCSTLYYYFCEPNLDIENGSEGPRTAIERVLCLCLMSFRSACRDQTWRNAARSQLPIWETSFSHMRSQIPPGELRQKPPGSDYSSPECTSSEMMSSEYQPSSPSESTVSKGRRPPTRSTRCAPASAARQGDPSDSDDDPAPSAQRKRSFSQIASSPPAPSFTPTTPKKSSNSSHRYTSQSRPHNHEFCTQKCLLGLQRGDMLDPKCPNVDLHRVGQKTNRHSIRAAELLSLVKRQLDNNLDEFCSPIGQCGSYGAPFKVTSAAYGYTVVGKGTTSGLWHEVSQEADIYHILQSIQGSAVPVFLGPIDLAQIYFLHGAGEIRHMLLMSWGGENLRHLKIDATIKHAISRSERKVLSLGVVHDDLRPENILWSDELQRALIIDFHRCHLNHRLLQTKPTSSRAGHTKRMMDHATDELRTKRMHAN</sequence>
<reference evidence="2 3" key="1">
    <citation type="submission" date="2020-08" db="EMBL/GenBank/DDBJ databases">
        <title>The completed genome sequence of the pathogenic ascomycete fungus Penicillium digitatum.</title>
        <authorList>
            <person name="Wang M."/>
        </authorList>
    </citation>
    <scope>NUCLEOTIDE SEQUENCE [LARGE SCALE GENOMIC DNA]</scope>
    <source>
        <strain evidence="2 3">PdW03</strain>
    </source>
</reference>
<dbReference type="GO" id="GO:0006998">
    <property type="term" value="P:nuclear envelope organization"/>
    <property type="evidence" value="ECO:0007669"/>
    <property type="project" value="TreeGrafter"/>
</dbReference>
<protein>
    <submittedName>
        <fullName evidence="2">Reticulocyte-binding protein 2 like a</fullName>
    </submittedName>
</protein>